<keyword evidence="1" id="KW-1133">Transmembrane helix</keyword>
<name>A0A2U3KJ33_9BACT</name>
<accession>A0A2U3KJ33</accession>
<feature type="transmembrane region" description="Helical" evidence="1">
    <location>
        <begin position="20"/>
        <end position="40"/>
    </location>
</feature>
<dbReference type="EMBL" id="OMOD01000121">
    <property type="protein sequence ID" value="SPF39653.1"/>
    <property type="molecule type" value="Genomic_DNA"/>
</dbReference>
<feature type="transmembrane region" description="Helical" evidence="1">
    <location>
        <begin position="350"/>
        <end position="367"/>
    </location>
</feature>
<proteinExistence type="predicted"/>
<feature type="transmembrane region" description="Helical" evidence="1">
    <location>
        <begin position="125"/>
        <end position="146"/>
    </location>
</feature>
<evidence type="ECO:0000313" key="2">
    <source>
        <dbReference type="EMBL" id="SPF39653.1"/>
    </source>
</evidence>
<evidence type="ECO:0000256" key="1">
    <source>
        <dbReference type="SAM" id="Phobius"/>
    </source>
</evidence>
<feature type="transmembrane region" description="Helical" evidence="1">
    <location>
        <begin position="93"/>
        <end position="113"/>
    </location>
</feature>
<dbReference type="OrthoDB" id="109255at2"/>
<evidence type="ECO:0000313" key="3">
    <source>
        <dbReference type="Proteomes" id="UP000238701"/>
    </source>
</evidence>
<protein>
    <submittedName>
        <fullName evidence="2">Uncharacterized protein</fullName>
    </submittedName>
</protein>
<keyword evidence="1" id="KW-0472">Membrane</keyword>
<gene>
    <name evidence="2" type="ORF">SBA1_290015</name>
</gene>
<feature type="transmembrane region" description="Helical" evidence="1">
    <location>
        <begin position="325"/>
        <end position="344"/>
    </location>
</feature>
<feature type="transmembrane region" description="Helical" evidence="1">
    <location>
        <begin position="256"/>
        <end position="273"/>
    </location>
</feature>
<feature type="transmembrane region" description="Helical" evidence="1">
    <location>
        <begin position="293"/>
        <end position="313"/>
    </location>
</feature>
<feature type="transmembrane region" description="Helical" evidence="1">
    <location>
        <begin position="152"/>
        <end position="171"/>
    </location>
</feature>
<sequence>MPEPPQNPDRLRFDQSDWSARNLALIALLAVFAFLVMGYHPGLEDDAFYLAAIKKNLNPSLFPHDSDFFAVQFQATIFDKLIAWSVRLTHVPLAWAALIWQFAAIFLVLHGCWRISRRCFSDAPAQWAAVALIGALLTLPVSGTGINLADQYLHPRTLATAAILAAIVAVLDRRLWRAGILLAVAVSIHVIMAVFGISLCAFLLWSQRTSFWRRQSPVPAAAAVLFPLSWMFDPGSDAWRQAASSRSFYYLGRWEWYEWLGVFAPLVLLYAFRRFLRRRTGIENGALLPLVSGLLYYGVFQTVVGLAVMFPSRLERLRPFEPMRYMHLLYLFFFLTVGGLLGQYVLRRHVYRWALLFLPLGAGMFYAQRQMYPATEHLELPGAVSRNAWVQAFTWIRQNTSPYSLFALDPHYVELPGEDFHGFRALAERSVLADYVKDGGMAARVPRLAPRWVKEVAAQTGWRNFQAADFQRLKNEFGVTWVILSRVDAASDPQNLPAGMTCPYQNQQVRVCRLY</sequence>
<organism evidence="2 3">
    <name type="scientific">Candidatus Sulfotelmatobacter kueseliae</name>
    <dbReference type="NCBI Taxonomy" id="2042962"/>
    <lineage>
        <taxon>Bacteria</taxon>
        <taxon>Pseudomonadati</taxon>
        <taxon>Acidobacteriota</taxon>
        <taxon>Terriglobia</taxon>
        <taxon>Terriglobales</taxon>
        <taxon>Candidatus Korobacteraceae</taxon>
        <taxon>Candidatus Sulfotelmatobacter</taxon>
    </lineage>
</organism>
<reference evidence="3" key="1">
    <citation type="submission" date="2018-02" db="EMBL/GenBank/DDBJ databases">
        <authorList>
            <person name="Hausmann B."/>
        </authorList>
    </citation>
    <scope>NUCLEOTIDE SEQUENCE [LARGE SCALE GENOMIC DNA]</scope>
    <source>
        <strain evidence="3">Peat soil MAG SbA1</strain>
    </source>
</reference>
<dbReference type="Proteomes" id="UP000238701">
    <property type="component" value="Unassembled WGS sequence"/>
</dbReference>
<dbReference type="AlphaFoldDB" id="A0A2U3KJ33"/>
<feature type="transmembrane region" description="Helical" evidence="1">
    <location>
        <begin position="178"/>
        <end position="205"/>
    </location>
</feature>
<keyword evidence="1" id="KW-0812">Transmembrane</keyword>